<dbReference type="EMBL" id="JARJCM010000004">
    <property type="protein sequence ID" value="KAJ7045742.1"/>
    <property type="molecule type" value="Genomic_DNA"/>
</dbReference>
<keyword evidence="1" id="KW-0732">Signal</keyword>
<comment type="caution">
    <text evidence="2">The sequence shown here is derived from an EMBL/GenBank/DDBJ whole genome shotgun (WGS) entry which is preliminary data.</text>
</comment>
<evidence type="ECO:0000313" key="3">
    <source>
        <dbReference type="Proteomes" id="UP001218188"/>
    </source>
</evidence>
<accession>A0AAD6XD99</accession>
<reference evidence="2" key="1">
    <citation type="submission" date="2023-03" db="EMBL/GenBank/DDBJ databases">
        <title>Massive genome expansion in bonnet fungi (Mycena s.s.) driven by repeated elements and novel gene families across ecological guilds.</title>
        <authorList>
            <consortium name="Lawrence Berkeley National Laboratory"/>
            <person name="Harder C.B."/>
            <person name="Miyauchi S."/>
            <person name="Viragh M."/>
            <person name="Kuo A."/>
            <person name="Thoen E."/>
            <person name="Andreopoulos B."/>
            <person name="Lu D."/>
            <person name="Skrede I."/>
            <person name="Drula E."/>
            <person name="Henrissat B."/>
            <person name="Morin E."/>
            <person name="Kohler A."/>
            <person name="Barry K."/>
            <person name="LaButti K."/>
            <person name="Morin E."/>
            <person name="Salamov A."/>
            <person name="Lipzen A."/>
            <person name="Mereny Z."/>
            <person name="Hegedus B."/>
            <person name="Baldrian P."/>
            <person name="Stursova M."/>
            <person name="Weitz H."/>
            <person name="Taylor A."/>
            <person name="Grigoriev I.V."/>
            <person name="Nagy L.G."/>
            <person name="Martin F."/>
            <person name="Kauserud H."/>
        </authorList>
    </citation>
    <scope>NUCLEOTIDE SEQUENCE</scope>
    <source>
        <strain evidence="2">CBHHK200</strain>
    </source>
</reference>
<name>A0AAD6XD99_9AGAR</name>
<dbReference type="Proteomes" id="UP001218188">
    <property type="component" value="Unassembled WGS sequence"/>
</dbReference>
<sequence>MLFSVILLSAGLGLAAARPKPTSTTPTATTCSPSVSSGLSFVNSDQLELGINIPLDDFNILFWVPAVSTGPWNFVKSGDFFAIEHELGPGLALTADEVGSNAQVQAGPAARQQWNITCTECPSSGLANNRTFSNANDKIDGVAPSSACIFSGVLGELGNQVFVDDCKVQTGGGINLTINYHQ</sequence>
<keyword evidence="3" id="KW-1185">Reference proteome</keyword>
<organism evidence="2 3">
    <name type="scientific">Mycena alexandri</name>
    <dbReference type="NCBI Taxonomy" id="1745969"/>
    <lineage>
        <taxon>Eukaryota</taxon>
        <taxon>Fungi</taxon>
        <taxon>Dikarya</taxon>
        <taxon>Basidiomycota</taxon>
        <taxon>Agaricomycotina</taxon>
        <taxon>Agaricomycetes</taxon>
        <taxon>Agaricomycetidae</taxon>
        <taxon>Agaricales</taxon>
        <taxon>Marasmiineae</taxon>
        <taxon>Mycenaceae</taxon>
        <taxon>Mycena</taxon>
    </lineage>
</organism>
<feature type="chain" id="PRO_5042017662" evidence="1">
    <location>
        <begin position="18"/>
        <end position="182"/>
    </location>
</feature>
<dbReference type="AlphaFoldDB" id="A0AAD6XD99"/>
<gene>
    <name evidence="2" type="ORF">C8F04DRAFT_1388325</name>
</gene>
<evidence type="ECO:0000313" key="2">
    <source>
        <dbReference type="EMBL" id="KAJ7045742.1"/>
    </source>
</evidence>
<feature type="signal peptide" evidence="1">
    <location>
        <begin position="1"/>
        <end position="17"/>
    </location>
</feature>
<proteinExistence type="predicted"/>
<protein>
    <submittedName>
        <fullName evidence="2">Uncharacterized protein</fullName>
    </submittedName>
</protein>
<evidence type="ECO:0000256" key="1">
    <source>
        <dbReference type="SAM" id="SignalP"/>
    </source>
</evidence>